<dbReference type="AlphaFoldDB" id="A0A2J8VKV9"/>
<feature type="non-terminal residue" evidence="3">
    <location>
        <position position="100"/>
    </location>
</feature>
<reference evidence="3" key="1">
    <citation type="submission" date="2017-12" db="EMBL/GenBank/DDBJ databases">
        <title>High-resolution comparative analysis of great ape genomes.</title>
        <authorList>
            <person name="Pollen A."/>
            <person name="Hastie A."/>
            <person name="Hormozdiari F."/>
            <person name="Dougherty M."/>
            <person name="Liu R."/>
            <person name="Chaisson M."/>
            <person name="Hoppe E."/>
            <person name="Hill C."/>
            <person name="Pang A."/>
            <person name="Hillier L."/>
            <person name="Baker C."/>
            <person name="Armstrong J."/>
            <person name="Shendure J."/>
            <person name="Paten B."/>
            <person name="Wilson R."/>
            <person name="Chao H."/>
            <person name="Schneider V."/>
            <person name="Ventura M."/>
            <person name="Kronenberg Z."/>
            <person name="Murali S."/>
            <person name="Gordon D."/>
            <person name="Cantsilieris S."/>
            <person name="Munson K."/>
            <person name="Nelson B."/>
            <person name="Raja A."/>
            <person name="Underwood J."/>
            <person name="Diekhans M."/>
            <person name="Fiddes I."/>
            <person name="Haussler D."/>
            <person name="Eichler E."/>
        </authorList>
    </citation>
    <scope>NUCLEOTIDE SEQUENCE [LARGE SCALE GENOMIC DNA]</scope>
    <source>
        <strain evidence="3">Susie</strain>
    </source>
</reference>
<keyword evidence="1 2" id="KW-1015">Disulfide bond</keyword>
<dbReference type="SMART" id="SM00192">
    <property type="entry name" value="LDLa"/>
    <property type="match status" value="1"/>
</dbReference>
<gene>
    <name evidence="3" type="ORF">CR201_G0018402</name>
</gene>
<organism evidence="3">
    <name type="scientific">Pongo abelii</name>
    <name type="common">Sumatran orangutan</name>
    <name type="synonym">Pongo pygmaeus abelii</name>
    <dbReference type="NCBI Taxonomy" id="9601"/>
    <lineage>
        <taxon>Eukaryota</taxon>
        <taxon>Metazoa</taxon>
        <taxon>Chordata</taxon>
        <taxon>Craniata</taxon>
        <taxon>Vertebrata</taxon>
        <taxon>Euteleostomi</taxon>
        <taxon>Mammalia</taxon>
        <taxon>Eutheria</taxon>
        <taxon>Euarchontoglires</taxon>
        <taxon>Primates</taxon>
        <taxon>Haplorrhini</taxon>
        <taxon>Catarrhini</taxon>
        <taxon>Hominidae</taxon>
        <taxon>Pongo</taxon>
    </lineage>
</organism>
<dbReference type="Pfam" id="PF00057">
    <property type="entry name" value="Ldl_recept_a"/>
    <property type="match status" value="1"/>
</dbReference>
<evidence type="ECO:0000313" key="3">
    <source>
        <dbReference type="EMBL" id="PNJ58168.1"/>
    </source>
</evidence>
<evidence type="ECO:0000256" key="2">
    <source>
        <dbReference type="PROSITE-ProRule" id="PRU00124"/>
    </source>
</evidence>
<evidence type="ECO:0000256" key="1">
    <source>
        <dbReference type="ARBA" id="ARBA00023157"/>
    </source>
</evidence>
<dbReference type="SUPFAM" id="SSF57424">
    <property type="entry name" value="LDL receptor-like module"/>
    <property type="match status" value="1"/>
</dbReference>
<dbReference type="Gene3D" id="2.60.120.200">
    <property type="match status" value="1"/>
</dbReference>
<protein>
    <submittedName>
        <fullName evidence="3">Uncharacterized protein</fullName>
    </submittedName>
</protein>
<feature type="disulfide bond" evidence="2">
    <location>
        <begin position="64"/>
        <end position="76"/>
    </location>
</feature>
<dbReference type="InterPro" id="IPR036055">
    <property type="entry name" value="LDL_receptor-like_sf"/>
</dbReference>
<proteinExistence type="predicted"/>
<name>A0A2J8VKV9_PONAB</name>
<feature type="non-terminal residue" evidence="3">
    <location>
        <position position="1"/>
    </location>
</feature>
<dbReference type="InterPro" id="IPR002172">
    <property type="entry name" value="LDrepeatLR_classA_rpt"/>
</dbReference>
<dbReference type="Gene3D" id="4.10.400.10">
    <property type="entry name" value="Low-density Lipoprotein Receptor"/>
    <property type="match status" value="1"/>
</dbReference>
<dbReference type="CDD" id="cd00112">
    <property type="entry name" value="LDLa"/>
    <property type="match status" value="1"/>
</dbReference>
<dbReference type="PROSITE" id="PS01209">
    <property type="entry name" value="LDLRA_1"/>
    <property type="match status" value="1"/>
</dbReference>
<accession>A0A2J8VKV9</accession>
<feature type="disulfide bond" evidence="2">
    <location>
        <begin position="71"/>
        <end position="89"/>
    </location>
</feature>
<dbReference type="InterPro" id="IPR023415">
    <property type="entry name" value="LDLR_class-A_CS"/>
</dbReference>
<dbReference type="EMBL" id="NDHI03003418">
    <property type="protein sequence ID" value="PNJ58168.1"/>
    <property type="molecule type" value="Genomic_DNA"/>
</dbReference>
<comment type="caution">
    <text evidence="3">The sequence shown here is derived from an EMBL/GenBank/DDBJ whole genome shotgun (WGS) entry which is preliminary data.</text>
</comment>
<dbReference type="PROSITE" id="PS50068">
    <property type="entry name" value="LDLRA_2"/>
    <property type="match status" value="1"/>
</dbReference>
<sequence length="100" mass="11386">EEEIFWTYNISTHSQWVKADVLIPEDLKTFKIIFEGTLLSQRSFIGLDHLWVYACRQAQSRKLCSADEFPCASGQCIAKESVCDSRQDCSDESDEDPATC</sequence>
<comment type="caution">
    <text evidence="2">Lacks conserved residue(s) required for the propagation of feature annotation.</text>
</comment>